<dbReference type="PROSITE" id="PS50113">
    <property type="entry name" value="PAC"/>
    <property type="match status" value="1"/>
</dbReference>
<keyword evidence="5" id="KW-1185">Reference proteome</keyword>
<sequence>MSSETVRGREWEERLRLLAAMEEDQSDTNLLTAALQQATAGLGALGGMAHLRAAGALRLVGLMASSGLPPALLRLWEAVAMDGTSAPSRAIREGATVWLPSVESPEQALDRPWRKGETRLPPSGTGILSVPLLRPDDGGLPGSLSVFTVPGHEPRADEREFFEEIARLTGGRLRLTSPTPENLPPDLLNDLRDDPQLRNRLPGVAGDTFEWNLLTGAIRVTEALREAFPGIDPAAFNGRIEDWVSVIHPGDLPWVLTEVERGIRGAGAYEVEHRVRQADGSYGWVRLRGRVVEHGDKGPARVVGTLSNTTETHAALESVGRALRHMTDGFLAVDGEWRISFVNAAAEALLGSAREVMGRRLWDLPVMGRVAHLRERCEQAARDRAPADFDVPWPEGDRWYHLRLVPVPDGLTLYISDITRERRDEAEREAARRAAAERAGLVAAITRALAEAVTARDVVAAMADSLLPPFGAEGLVVLALRDGQLSLVGARGYPEGFREHLDAVMAASDGESPPGRALRVKEPLFIESAEEHAEDYPVVAALAELSAKRAWAFLPLAVTGRQIGVVVLSFDRPHRFTEDERTLLTVISGLIAQALERASLFDRAVTRARELQRALLPQVLPSLPAVEASARYFPAGEGTEVGGDWYDVIPLSSDRVGLVMGDVMGHGMAQAAIMGRLRTAARTLSELELDPEDILGHLDDIVGDLGEDCYATCLYGVYDPVTGDFDYGSAGHLPPVVARPDGGTALPTEAPNPPLGIAAPPFDTVKLRLPPGSLLAFCTDGLVEAPGRDIGQGLARLAALLGEAVRSGRAGDLEALCDGLTADLMPERGGSGSDDAALLVARTRQYDEADVATWRLPEEPVAAGEARDHVRAQLAAWGLGGDLEMTTELIVSELVGNVVRHAKGPVHLRLLRSRSLIVEVSDGSLTTPHIRRTSAADEGGRGLQLVAAMAQRWGARYTPVGKCIWTEQPIP</sequence>
<dbReference type="SMART" id="SM00331">
    <property type="entry name" value="PP2C_SIG"/>
    <property type="match status" value="1"/>
</dbReference>
<dbReference type="Pfam" id="PF07228">
    <property type="entry name" value="SpoIIE"/>
    <property type="match status" value="1"/>
</dbReference>
<dbReference type="InterPro" id="IPR000014">
    <property type="entry name" value="PAS"/>
</dbReference>
<evidence type="ECO:0000256" key="2">
    <source>
        <dbReference type="SAM" id="MobiDB-lite"/>
    </source>
</evidence>
<dbReference type="Gene3D" id="3.60.40.10">
    <property type="entry name" value="PPM-type phosphatase domain"/>
    <property type="match status" value="1"/>
</dbReference>
<evidence type="ECO:0000259" key="3">
    <source>
        <dbReference type="PROSITE" id="PS50113"/>
    </source>
</evidence>
<dbReference type="Gene3D" id="3.30.450.20">
    <property type="entry name" value="PAS domain"/>
    <property type="match status" value="2"/>
</dbReference>
<dbReference type="InterPro" id="IPR000700">
    <property type="entry name" value="PAS-assoc_C"/>
</dbReference>
<dbReference type="Pfam" id="PF08448">
    <property type="entry name" value="PAS_4"/>
    <property type="match status" value="1"/>
</dbReference>
<accession>A0ABU2LDC6</accession>
<dbReference type="Pfam" id="PF08447">
    <property type="entry name" value="PAS_3"/>
    <property type="match status" value="1"/>
</dbReference>
<dbReference type="InterPro" id="IPR036457">
    <property type="entry name" value="PPM-type-like_dom_sf"/>
</dbReference>
<dbReference type="SMART" id="SM00086">
    <property type="entry name" value="PAC"/>
    <property type="match status" value="1"/>
</dbReference>
<dbReference type="InterPro" id="IPR013655">
    <property type="entry name" value="PAS_fold_3"/>
</dbReference>
<proteinExistence type="predicted"/>
<dbReference type="InterPro" id="IPR003594">
    <property type="entry name" value="HATPase_dom"/>
</dbReference>
<feature type="region of interest" description="Disordered" evidence="2">
    <location>
        <begin position="108"/>
        <end position="132"/>
    </location>
</feature>
<evidence type="ECO:0000256" key="1">
    <source>
        <dbReference type="ARBA" id="ARBA00022801"/>
    </source>
</evidence>
<feature type="compositionally biased region" description="Basic and acidic residues" evidence="2">
    <location>
        <begin position="108"/>
        <end position="118"/>
    </location>
</feature>
<comment type="caution">
    <text evidence="4">The sequence shown here is derived from an EMBL/GenBank/DDBJ whole genome shotgun (WGS) entry which is preliminary data.</text>
</comment>
<dbReference type="Pfam" id="PF13581">
    <property type="entry name" value="HATPase_c_2"/>
    <property type="match status" value="1"/>
</dbReference>
<dbReference type="Gene3D" id="3.30.450.40">
    <property type="match status" value="2"/>
</dbReference>
<dbReference type="PANTHER" id="PTHR43156">
    <property type="entry name" value="STAGE II SPORULATION PROTEIN E-RELATED"/>
    <property type="match status" value="1"/>
</dbReference>
<name>A0ABU2LDC6_9ACTN</name>
<gene>
    <name evidence="4" type="ORF">RM780_21865</name>
</gene>
<dbReference type="Gene3D" id="3.30.565.10">
    <property type="entry name" value="Histidine kinase-like ATPase, C-terminal domain"/>
    <property type="match status" value="1"/>
</dbReference>
<feature type="domain" description="PAC" evidence="3">
    <location>
        <begin position="269"/>
        <end position="321"/>
    </location>
</feature>
<protein>
    <submittedName>
        <fullName evidence="4">SpoIIE family protein phosphatase</fullName>
    </submittedName>
</protein>
<dbReference type="InterPro" id="IPR013656">
    <property type="entry name" value="PAS_4"/>
</dbReference>
<dbReference type="PANTHER" id="PTHR43156:SF2">
    <property type="entry name" value="STAGE II SPORULATION PROTEIN E"/>
    <property type="match status" value="1"/>
</dbReference>
<dbReference type="InterPro" id="IPR001610">
    <property type="entry name" value="PAC"/>
</dbReference>
<dbReference type="Pfam" id="PF13185">
    <property type="entry name" value="GAF_2"/>
    <property type="match status" value="1"/>
</dbReference>
<evidence type="ECO:0000313" key="5">
    <source>
        <dbReference type="Proteomes" id="UP001183388"/>
    </source>
</evidence>
<dbReference type="SUPFAM" id="SSF81606">
    <property type="entry name" value="PP2C-like"/>
    <property type="match status" value="1"/>
</dbReference>
<dbReference type="CDD" id="cd00130">
    <property type="entry name" value="PAS"/>
    <property type="match status" value="2"/>
</dbReference>
<dbReference type="SUPFAM" id="SSF55785">
    <property type="entry name" value="PYP-like sensor domain (PAS domain)"/>
    <property type="match status" value="2"/>
</dbReference>
<dbReference type="SMART" id="SM00091">
    <property type="entry name" value="PAS"/>
    <property type="match status" value="2"/>
</dbReference>
<dbReference type="InterPro" id="IPR001932">
    <property type="entry name" value="PPM-type_phosphatase-like_dom"/>
</dbReference>
<dbReference type="RefSeq" id="WP_311632550.1">
    <property type="nucleotide sequence ID" value="NZ_JAVREN010000041.1"/>
</dbReference>
<dbReference type="InterPro" id="IPR052016">
    <property type="entry name" value="Bact_Sigma-Reg"/>
</dbReference>
<dbReference type="InterPro" id="IPR035965">
    <property type="entry name" value="PAS-like_dom_sf"/>
</dbReference>
<dbReference type="InterPro" id="IPR029016">
    <property type="entry name" value="GAF-like_dom_sf"/>
</dbReference>
<dbReference type="InterPro" id="IPR036890">
    <property type="entry name" value="HATPase_C_sf"/>
</dbReference>
<dbReference type="Proteomes" id="UP001183388">
    <property type="component" value="Unassembled WGS sequence"/>
</dbReference>
<dbReference type="CDD" id="cd16936">
    <property type="entry name" value="HATPase_RsbW-like"/>
    <property type="match status" value="1"/>
</dbReference>
<dbReference type="EMBL" id="JAVREN010000041">
    <property type="protein sequence ID" value="MDT0309584.1"/>
    <property type="molecule type" value="Genomic_DNA"/>
</dbReference>
<dbReference type="InterPro" id="IPR003018">
    <property type="entry name" value="GAF"/>
</dbReference>
<keyword evidence="1" id="KW-0378">Hydrolase</keyword>
<dbReference type="SUPFAM" id="SSF55781">
    <property type="entry name" value="GAF domain-like"/>
    <property type="match status" value="1"/>
</dbReference>
<dbReference type="SMART" id="SM00065">
    <property type="entry name" value="GAF"/>
    <property type="match status" value="2"/>
</dbReference>
<evidence type="ECO:0000313" key="4">
    <source>
        <dbReference type="EMBL" id="MDT0309584.1"/>
    </source>
</evidence>
<organism evidence="4 5">
    <name type="scientific">Streptomyces boetiae</name>
    <dbReference type="NCBI Taxonomy" id="3075541"/>
    <lineage>
        <taxon>Bacteria</taxon>
        <taxon>Bacillati</taxon>
        <taxon>Actinomycetota</taxon>
        <taxon>Actinomycetes</taxon>
        <taxon>Kitasatosporales</taxon>
        <taxon>Streptomycetaceae</taxon>
        <taxon>Streptomyces</taxon>
    </lineage>
</organism>
<reference evidence="5" key="1">
    <citation type="submission" date="2023-07" db="EMBL/GenBank/DDBJ databases">
        <title>30 novel species of actinomycetes from the DSMZ collection.</title>
        <authorList>
            <person name="Nouioui I."/>
        </authorList>
    </citation>
    <scope>NUCLEOTIDE SEQUENCE [LARGE SCALE GENOMIC DNA]</scope>
    <source>
        <strain evidence="5">DSM 44917</strain>
    </source>
</reference>